<reference evidence="1" key="1">
    <citation type="submission" date="2020-03" db="EMBL/GenBank/DDBJ databases">
        <title>The deep terrestrial virosphere.</title>
        <authorList>
            <person name="Holmfeldt K."/>
            <person name="Nilsson E."/>
            <person name="Simone D."/>
            <person name="Lopez-Fernandez M."/>
            <person name="Wu X."/>
            <person name="de Brujin I."/>
            <person name="Lundin D."/>
            <person name="Andersson A."/>
            <person name="Bertilsson S."/>
            <person name="Dopson M."/>
        </authorList>
    </citation>
    <scope>NUCLEOTIDE SEQUENCE</scope>
    <source>
        <strain evidence="2">MM415A00412</strain>
        <strain evidence="1">MM415B00498</strain>
    </source>
</reference>
<sequence>MNNASQKAMNAETKIRRTIIKDTSGKIIKRVPGRILPLCAGQMFFDREIYAVSEIVADGKRERVLILI</sequence>
<evidence type="ECO:0000313" key="1">
    <source>
        <dbReference type="EMBL" id="QJA64433.1"/>
    </source>
</evidence>
<protein>
    <submittedName>
        <fullName evidence="1">Uncharacterized protein</fullName>
    </submittedName>
</protein>
<dbReference type="AlphaFoldDB" id="A0A6M3J3K1"/>
<dbReference type="EMBL" id="MT142485">
    <property type="protein sequence ID" value="QJA82330.1"/>
    <property type="molecule type" value="Genomic_DNA"/>
</dbReference>
<accession>A0A6M3J3K1</accession>
<organism evidence="1">
    <name type="scientific">viral metagenome</name>
    <dbReference type="NCBI Taxonomy" id="1070528"/>
    <lineage>
        <taxon>unclassified sequences</taxon>
        <taxon>metagenomes</taxon>
        <taxon>organismal metagenomes</taxon>
    </lineage>
</organism>
<dbReference type="EMBL" id="MT141519">
    <property type="protein sequence ID" value="QJA64433.1"/>
    <property type="molecule type" value="Genomic_DNA"/>
</dbReference>
<gene>
    <name evidence="2" type="ORF">MM415A00412_0002</name>
    <name evidence="1" type="ORF">MM415B00498_0048</name>
</gene>
<evidence type="ECO:0000313" key="2">
    <source>
        <dbReference type="EMBL" id="QJA82330.1"/>
    </source>
</evidence>
<proteinExistence type="predicted"/>
<name>A0A6M3J3K1_9ZZZZ</name>